<dbReference type="InterPro" id="IPR013936">
    <property type="entry name" value="CRT-like"/>
</dbReference>
<organism evidence="9">
    <name type="scientific">Oryza nivara</name>
    <name type="common">Indian wild rice</name>
    <name type="synonym">Oryza sativa f. spontanea</name>
    <dbReference type="NCBI Taxonomy" id="4536"/>
    <lineage>
        <taxon>Eukaryota</taxon>
        <taxon>Viridiplantae</taxon>
        <taxon>Streptophyta</taxon>
        <taxon>Embryophyta</taxon>
        <taxon>Tracheophyta</taxon>
        <taxon>Spermatophyta</taxon>
        <taxon>Magnoliopsida</taxon>
        <taxon>Liliopsida</taxon>
        <taxon>Poales</taxon>
        <taxon>Poaceae</taxon>
        <taxon>BOP clade</taxon>
        <taxon>Oryzoideae</taxon>
        <taxon>Oryzeae</taxon>
        <taxon>Oryzinae</taxon>
        <taxon>Oryza</taxon>
    </lineage>
</organism>
<keyword evidence="5 8" id="KW-1133">Transmembrane helix</keyword>
<feature type="transmembrane region" description="Helical" evidence="8">
    <location>
        <begin position="450"/>
        <end position="468"/>
    </location>
</feature>
<dbReference type="OMA" id="MIPFIAG"/>
<feature type="compositionally biased region" description="Polar residues" evidence="7">
    <location>
        <begin position="23"/>
        <end position="32"/>
    </location>
</feature>
<keyword evidence="3" id="KW-0813">Transport</keyword>
<evidence type="ECO:0000256" key="4">
    <source>
        <dbReference type="ARBA" id="ARBA00022692"/>
    </source>
</evidence>
<feature type="transmembrane region" description="Helical" evidence="8">
    <location>
        <begin position="328"/>
        <end position="347"/>
    </location>
</feature>
<feature type="transmembrane region" description="Helical" evidence="8">
    <location>
        <begin position="367"/>
        <end position="388"/>
    </location>
</feature>
<keyword evidence="4 8" id="KW-0812">Transmembrane</keyword>
<dbReference type="Pfam" id="PF08627">
    <property type="entry name" value="CRT-like"/>
    <property type="match status" value="1"/>
</dbReference>
<feature type="transmembrane region" description="Helical" evidence="8">
    <location>
        <begin position="302"/>
        <end position="322"/>
    </location>
</feature>
<evidence type="ECO:0000256" key="8">
    <source>
        <dbReference type="SAM" id="Phobius"/>
    </source>
</evidence>
<dbReference type="Gramene" id="ONIVA01G50430.1">
    <property type="protein sequence ID" value="ONIVA01G50430.1"/>
    <property type="gene ID" value="ONIVA01G50430"/>
</dbReference>
<dbReference type="STRING" id="4536.A0A0E0FYZ3"/>
<feature type="transmembrane region" description="Helical" evidence="8">
    <location>
        <begin position="425"/>
        <end position="445"/>
    </location>
</feature>
<dbReference type="EnsemblPlants" id="ONIVA01G50430.1">
    <property type="protein sequence ID" value="ONIVA01G50430.1"/>
    <property type="gene ID" value="ONIVA01G50430"/>
</dbReference>
<feature type="transmembrane region" description="Helical" evidence="8">
    <location>
        <begin position="474"/>
        <end position="492"/>
    </location>
</feature>
<dbReference type="HOGENOM" id="CLU_038989_2_1_1"/>
<sequence length="585" mass="62259">MVAPPLHPRGAATRPEQSEQQKAKQNNTTTSPRIFLPPLHHQRGHAAHCSDFSPTTINKQQQFGRRHAPIQRRIDFGPSMASSTTTAPPVSCRPSTARGRLLRLLPANGPAAAMELLPTVRRREAVRAAHVRRIEAAAWLGARRATRREDAAARCAAAGEVVGSAAGVGRSAGMEVAIATAAVVAMGTGNRVLYKLALVPLRDYPFFLAQLATFGYVVVYFSILYLRHQAGIVTDEMLSLPQKPFLAVGLLEALSAASGMAAGAVLSGASIPILSQTYLVWQLLLSAIFLKRRYRINEITGCFLVTVGVIITVASGSSAGASLKGTGILWPLLMIISFFLQAADTVLKEIIFLNAAKKLKGGSVDLFVVNSYGSAYQALFMCLLLPFLSKLWGVPFHQLPTYIRDGTACFLNMGSLSSGCEGAPLLPLLFVLVNMGFNISLLHLLKISSAVVSSLASTFSVPLSIYAFTLPLPYIGVASTLPPGFVAGAVFLDGTRTREKRRSIITTGMKSKNGGGGGSGGNTNGSHRRITAAAAINIIRTLLSILASPAAVDWTASSGRRLTGCSTLRCSCVFCDEEVLYGCFQ</sequence>
<proteinExistence type="inferred from homology"/>
<evidence type="ECO:0000313" key="9">
    <source>
        <dbReference type="EnsemblPlants" id="ONIVA01G50430.1"/>
    </source>
</evidence>
<evidence type="ECO:0000256" key="2">
    <source>
        <dbReference type="ARBA" id="ARBA00006690"/>
    </source>
</evidence>
<dbReference type="PANTHER" id="PTHR31326">
    <property type="entry name" value="PROTEIN CLT2, CHLOROPLASTIC"/>
    <property type="match status" value="1"/>
</dbReference>
<reference evidence="9" key="1">
    <citation type="submission" date="2015-04" db="UniProtKB">
        <authorList>
            <consortium name="EnsemblPlants"/>
        </authorList>
    </citation>
    <scope>IDENTIFICATION</scope>
    <source>
        <strain evidence="9">SL10</strain>
    </source>
</reference>
<feature type="region of interest" description="Disordered" evidence="7">
    <location>
        <begin position="1"/>
        <end position="37"/>
    </location>
</feature>
<feature type="transmembrane region" description="Helical" evidence="8">
    <location>
        <begin position="206"/>
        <end position="226"/>
    </location>
</feature>
<comment type="similarity">
    <text evidence="2">Belongs to the CRT-like transporter family.</text>
</comment>
<dbReference type="GO" id="GO:0016020">
    <property type="term" value="C:membrane"/>
    <property type="evidence" value="ECO:0007669"/>
    <property type="project" value="UniProtKB-SubCell"/>
</dbReference>
<accession>A0A0E0FYZ3</accession>
<evidence type="ECO:0000256" key="5">
    <source>
        <dbReference type="ARBA" id="ARBA00022989"/>
    </source>
</evidence>
<evidence type="ECO:0000313" key="10">
    <source>
        <dbReference type="Proteomes" id="UP000006591"/>
    </source>
</evidence>
<evidence type="ECO:0000256" key="3">
    <source>
        <dbReference type="ARBA" id="ARBA00022448"/>
    </source>
</evidence>
<protein>
    <submittedName>
        <fullName evidence="9">Uncharacterized protein</fullName>
    </submittedName>
</protein>
<dbReference type="AlphaFoldDB" id="A0A0E0FYZ3"/>
<reference evidence="9" key="2">
    <citation type="submission" date="2018-04" db="EMBL/GenBank/DDBJ databases">
        <title>OnivRS2 (Oryza nivara Reference Sequence Version 2).</title>
        <authorList>
            <person name="Zhang J."/>
            <person name="Kudrna D."/>
            <person name="Lee S."/>
            <person name="Talag J."/>
            <person name="Rajasekar S."/>
            <person name="Welchert J."/>
            <person name="Hsing Y.-I."/>
            <person name="Wing R.A."/>
        </authorList>
    </citation>
    <scope>NUCLEOTIDE SEQUENCE [LARGE SCALE GENOMIC DNA]</scope>
</reference>
<dbReference type="PANTHER" id="PTHR31326:SF3">
    <property type="entry name" value="PROTEIN CLT3, CHLOROPLASTIC"/>
    <property type="match status" value="1"/>
</dbReference>
<feature type="transmembrane region" description="Helical" evidence="8">
    <location>
        <begin position="273"/>
        <end position="290"/>
    </location>
</feature>
<evidence type="ECO:0000256" key="1">
    <source>
        <dbReference type="ARBA" id="ARBA00004141"/>
    </source>
</evidence>
<comment type="subcellular location">
    <subcellularLocation>
        <location evidence="1">Membrane</location>
        <topology evidence="1">Multi-pass membrane protein</topology>
    </subcellularLocation>
</comment>
<dbReference type="eggNOG" id="ENOG502QR5M">
    <property type="taxonomic scope" value="Eukaryota"/>
</dbReference>
<dbReference type="Proteomes" id="UP000006591">
    <property type="component" value="Chromosome 1"/>
</dbReference>
<feature type="transmembrane region" description="Helical" evidence="8">
    <location>
        <begin position="246"/>
        <end position="267"/>
    </location>
</feature>
<keyword evidence="10" id="KW-1185">Reference proteome</keyword>
<evidence type="ECO:0000256" key="7">
    <source>
        <dbReference type="SAM" id="MobiDB-lite"/>
    </source>
</evidence>
<evidence type="ECO:0000256" key="6">
    <source>
        <dbReference type="ARBA" id="ARBA00023136"/>
    </source>
</evidence>
<name>A0A0E0FYZ3_ORYNI</name>
<keyword evidence="6 8" id="KW-0472">Membrane</keyword>